<reference evidence="1 2" key="1">
    <citation type="submission" date="2020-07" db="EMBL/GenBank/DDBJ databases">
        <authorList>
            <person name="Feng X."/>
        </authorList>
    </citation>
    <scope>NUCLEOTIDE SEQUENCE [LARGE SCALE GENOMIC DNA]</scope>
    <source>
        <strain evidence="1 2">JCM14086</strain>
    </source>
</reference>
<proteinExistence type="predicted"/>
<gene>
    <name evidence="1" type="ORF">H5P30_15585</name>
</gene>
<dbReference type="CDD" id="cd08994">
    <property type="entry name" value="GH43_62_32_68_117_130-like"/>
    <property type="match status" value="1"/>
</dbReference>
<organism evidence="1 2">
    <name type="scientific">Puniceicoccus vermicola</name>
    <dbReference type="NCBI Taxonomy" id="388746"/>
    <lineage>
        <taxon>Bacteria</taxon>
        <taxon>Pseudomonadati</taxon>
        <taxon>Verrucomicrobiota</taxon>
        <taxon>Opitutia</taxon>
        <taxon>Puniceicoccales</taxon>
        <taxon>Puniceicoccaceae</taxon>
        <taxon>Puniceicoccus</taxon>
    </lineage>
</organism>
<dbReference type="Proteomes" id="UP000525652">
    <property type="component" value="Unassembled WGS sequence"/>
</dbReference>
<evidence type="ECO:0000313" key="2">
    <source>
        <dbReference type="Proteomes" id="UP000525652"/>
    </source>
</evidence>
<evidence type="ECO:0000313" key="1">
    <source>
        <dbReference type="EMBL" id="MBC2603203.1"/>
    </source>
</evidence>
<sequence>MISPMPNEDRNCGVRFVDRLRPLGPILDFSREGWTVWDCAPILHEGRVHVFFTRWRTPEEGSSPDAQWYLGSEIVHAVSDDVLGPYEIRQVVLRKEGGDGSWDDSAVINPKIYRIGERFALCYTGCRARRHDTQAIGLLVADSLDGPWTNLSADAPIIAPGEKPEAFDGYLCNNPAMLVHPSGEIWIYYKGRPRLPGAGAGPMRIGLATAKTLEGLYVKYSENPVLDLAPLSFEDPFVWREDDAYCMLASELDNPICILEQNGGLLFRSKDGLAWGPPEPGYPSPRKLFGTAQRMEEPNILFDGDRPSHLFATLGGGAGAGFHGFVFEVAEG</sequence>
<dbReference type="Gene3D" id="2.115.10.20">
    <property type="entry name" value="Glycosyl hydrolase domain, family 43"/>
    <property type="match status" value="1"/>
</dbReference>
<keyword evidence="2" id="KW-1185">Reference proteome</keyword>
<dbReference type="EMBL" id="JACHVA010000124">
    <property type="protein sequence ID" value="MBC2603203.1"/>
    <property type="molecule type" value="Genomic_DNA"/>
</dbReference>
<accession>A0A7X1B063</accession>
<name>A0A7X1B063_9BACT</name>
<evidence type="ECO:0008006" key="3">
    <source>
        <dbReference type="Google" id="ProtNLM"/>
    </source>
</evidence>
<dbReference type="AlphaFoldDB" id="A0A7X1B063"/>
<comment type="caution">
    <text evidence="1">The sequence shown here is derived from an EMBL/GenBank/DDBJ whole genome shotgun (WGS) entry which is preliminary data.</text>
</comment>
<dbReference type="InterPro" id="IPR023296">
    <property type="entry name" value="Glyco_hydro_beta-prop_sf"/>
</dbReference>
<dbReference type="RefSeq" id="WP_185693836.1">
    <property type="nucleotide sequence ID" value="NZ_JACHVA010000124.1"/>
</dbReference>
<protein>
    <recommendedName>
        <fullName evidence="3">Glycosyl hydrolase family 43</fullName>
    </recommendedName>
</protein>
<dbReference type="SUPFAM" id="SSF75005">
    <property type="entry name" value="Arabinanase/levansucrase/invertase"/>
    <property type="match status" value="1"/>
</dbReference>